<gene>
    <name evidence="1" type="ORF">XFF6991_150180</name>
</gene>
<organism evidence="1 2">
    <name type="scientific">Xanthomonas campestris pv. phaseoli</name>
    <dbReference type="NCBI Taxonomy" id="317013"/>
    <lineage>
        <taxon>Bacteria</taxon>
        <taxon>Pseudomonadati</taxon>
        <taxon>Pseudomonadota</taxon>
        <taxon>Gammaproteobacteria</taxon>
        <taxon>Lysobacterales</taxon>
        <taxon>Lysobacteraceae</taxon>
        <taxon>Xanthomonas</taxon>
    </lineage>
</organism>
<dbReference type="AlphaFoldDB" id="A0A7Z7IXZ7"/>
<dbReference type="Proteomes" id="UP000234345">
    <property type="component" value="Unassembled WGS sequence"/>
</dbReference>
<name>A0A7Z7IXZ7_XANCH</name>
<sequence>MSAPPRSVVEHVLEAAPDTAGHYTVLSV</sequence>
<reference evidence="1 2" key="1">
    <citation type="submission" date="2017-10" db="EMBL/GenBank/DDBJ databases">
        <authorList>
            <person name="Regsiter A."/>
            <person name="William W."/>
        </authorList>
    </citation>
    <scope>NUCLEOTIDE SEQUENCE [LARGE SCALE GENOMIC DNA]</scope>
    <source>
        <strain evidence="1 2">CFBP6991</strain>
    </source>
</reference>
<evidence type="ECO:0000313" key="2">
    <source>
        <dbReference type="Proteomes" id="UP000234345"/>
    </source>
</evidence>
<dbReference type="EMBL" id="OCZC01000043">
    <property type="protein sequence ID" value="SOO22419.1"/>
    <property type="molecule type" value="Genomic_DNA"/>
</dbReference>
<comment type="caution">
    <text evidence="1">The sequence shown here is derived from an EMBL/GenBank/DDBJ whole genome shotgun (WGS) entry which is preliminary data.</text>
</comment>
<proteinExistence type="predicted"/>
<evidence type="ECO:0000313" key="1">
    <source>
        <dbReference type="EMBL" id="SOO22419.1"/>
    </source>
</evidence>
<protein>
    <submittedName>
        <fullName evidence="1">Uncharacterized protein</fullName>
    </submittedName>
</protein>
<accession>A0A7Z7IXZ7</accession>